<protein>
    <submittedName>
        <fullName evidence="2">Uncharacterized protein</fullName>
    </submittedName>
</protein>
<dbReference type="AlphaFoldDB" id="A0A6G0MSV9"/>
<evidence type="ECO:0000313" key="2">
    <source>
        <dbReference type="EMBL" id="KAE9178782.1"/>
    </source>
</evidence>
<sequence>MDVSDDAIKCNGVYGKVDNDSDDATKPNDGYGKVDNYSEDAVKRNGGYGKVDNDSDDAVNQNGGYGKVDNDAAKPSGGYKSTHRYAGVAPSTGAYGKAPANVGGGGIAGPGVKAGVGVSGGVNGVSADATITPTPAPTGTTAGGNSQDMDPTQATQTAAQLFARDSLLSHRALKSRFSS</sequence>
<comment type="caution">
    <text evidence="2">The sequence shown here is derived from an EMBL/GenBank/DDBJ whole genome shotgun (WGS) entry which is preliminary data.</text>
</comment>
<name>A0A6G0MSV9_9STRA</name>
<proteinExistence type="predicted"/>
<feature type="region of interest" description="Disordered" evidence="1">
    <location>
        <begin position="1"/>
        <end position="154"/>
    </location>
</feature>
<accession>A0A6G0MSV9</accession>
<dbReference type="Proteomes" id="UP000476176">
    <property type="component" value="Unassembled WGS sequence"/>
</dbReference>
<feature type="compositionally biased region" description="Low complexity" evidence="1">
    <location>
        <begin position="124"/>
        <end position="144"/>
    </location>
</feature>
<feature type="compositionally biased region" description="Basic and acidic residues" evidence="1">
    <location>
        <begin position="17"/>
        <end position="26"/>
    </location>
</feature>
<feature type="compositionally biased region" description="Gly residues" evidence="1">
    <location>
        <begin position="102"/>
        <end position="123"/>
    </location>
</feature>
<reference evidence="2 3" key="1">
    <citation type="submission" date="2018-09" db="EMBL/GenBank/DDBJ databases">
        <title>Genomic investigation of the strawberry pathogen Phytophthora fragariae indicates pathogenicity is determined by transcriptional variation in three key races.</title>
        <authorList>
            <person name="Adams T.M."/>
            <person name="Armitage A.D."/>
            <person name="Sobczyk M.K."/>
            <person name="Bates H.J."/>
            <person name="Dunwell J.M."/>
            <person name="Nellist C.F."/>
            <person name="Harrison R.J."/>
        </authorList>
    </citation>
    <scope>NUCLEOTIDE SEQUENCE [LARGE SCALE GENOMIC DNA]</scope>
    <source>
        <strain evidence="2 3">BC-23</strain>
    </source>
</reference>
<gene>
    <name evidence="2" type="ORF">PF004_g25378</name>
</gene>
<evidence type="ECO:0000256" key="1">
    <source>
        <dbReference type="SAM" id="MobiDB-lite"/>
    </source>
</evidence>
<organism evidence="2 3">
    <name type="scientific">Phytophthora fragariae</name>
    <dbReference type="NCBI Taxonomy" id="53985"/>
    <lineage>
        <taxon>Eukaryota</taxon>
        <taxon>Sar</taxon>
        <taxon>Stramenopiles</taxon>
        <taxon>Oomycota</taxon>
        <taxon>Peronosporomycetes</taxon>
        <taxon>Peronosporales</taxon>
        <taxon>Peronosporaceae</taxon>
        <taxon>Phytophthora</taxon>
    </lineage>
</organism>
<evidence type="ECO:0000313" key="3">
    <source>
        <dbReference type="Proteomes" id="UP000476176"/>
    </source>
</evidence>
<dbReference type="EMBL" id="QXGC01003085">
    <property type="protein sequence ID" value="KAE9178782.1"/>
    <property type="molecule type" value="Genomic_DNA"/>
</dbReference>